<dbReference type="GeneID" id="40321484"/>
<comment type="caution">
    <text evidence="1">The sequence shown here is derived from an EMBL/GenBank/DDBJ whole genome shotgun (WGS) entry which is preliminary data.</text>
</comment>
<dbReference type="OrthoDB" id="10472166at2759"/>
<dbReference type="EMBL" id="MKKU01000655">
    <property type="protein sequence ID" value="RNF05005.1"/>
    <property type="molecule type" value="Genomic_DNA"/>
</dbReference>
<organism evidence="1 2">
    <name type="scientific">Trypanosoma conorhini</name>
    <dbReference type="NCBI Taxonomy" id="83891"/>
    <lineage>
        <taxon>Eukaryota</taxon>
        <taxon>Discoba</taxon>
        <taxon>Euglenozoa</taxon>
        <taxon>Kinetoplastea</taxon>
        <taxon>Metakinetoplastina</taxon>
        <taxon>Trypanosomatida</taxon>
        <taxon>Trypanosomatidae</taxon>
        <taxon>Trypanosoma</taxon>
    </lineage>
</organism>
<sequence length="174" mass="19156">MGNTDNAGAPSSCWLASTRLCVRTVQHGGEEKHWQQQYHHPYQVMESDWLVTGKRQQKLLSPSPRPDALPDSAMVAASTRSELLPMGEGRQPLASLSKTITTSICKDDAVQHLIEALSTSSWSSSEEAEEPFLDVDARNWKADGSCGVDSVIFGLPGRESCYYTGRGYSDNYFP</sequence>
<dbReference type="RefSeq" id="XP_029225166.1">
    <property type="nucleotide sequence ID" value="XM_029374732.1"/>
</dbReference>
<accession>A0A3R7NDX4</accession>
<gene>
    <name evidence="1" type="ORF">Tco025E_07873</name>
</gene>
<evidence type="ECO:0000313" key="2">
    <source>
        <dbReference type="Proteomes" id="UP000284403"/>
    </source>
</evidence>
<name>A0A3R7NDX4_9TRYP</name>
<proteinExistence type="predicted"/>
<dbReference type="Proteomes" id="UP000284403">
    <property type="component" value="Unassembled WGS sequence"/>
</dbReference>
<dbReference type="AlphaFoldDB" id="A0A3R7NDX4"/>
<keyword evidence="2" id="KW-1185">Reference proteome</keyword>
<evidence type="ECO:0000313" key="1">
    <source>
        <dbReference type="EMBL" id="RNF05005.1"/>
    </source>
</evidence>
<reference evidence="1 2" key="1">
    <citation type="journal article" date="2018" name="BMC Genomics">
        <title>Genomic comparison of Trypanosoma conorhini and Trypanosoma rangeli to Trypanosoma cruzi strains of high and low virulence.</title>
        <authorList>
            <person name="Bradwell K.R."/>
            <person name="Koparde V.N."/>
            <person name="Matveyev A.V."/>
            <person name="Serrano M.G."/>
            <person name="Alves J.M."/>
            <person name="Parikh H."/>
            <person name="Huang B."/>
            <person name="Lee V."/>
            <person name="Espinosa-Alvarez O."/>
            <person name="Ortiz P.A."/>
            <person name="Costa-Martins A.G."/>
            <person name="Teixeira M.M."/>
            <person name="Buck G.A."/>
        </authorList>
    </citation>
    <scope>NUCLEOTIDE SEQUENCE [LARGE SCALE GENOMIC DNA]</scope>
    <source>
        <strain evidence="1 2">025E</strain>
    </source>
</reference>
<protein>
    <submittedName>
        <fullName evidence="1">Uncharacterized protein</fullName>
    </submittedName>
</protein>